<dbReference type="AlphaFoldDB" id="A0A7W4DBI8"/>
<feature type="transmembrane region" description="Helical" evidence="11">
    <location>
        <begin position="12"/>
        <end position="30"/>
    </location>
</feature>
<dbReference type="Pfam" id="PF12019">
    <property type="entry name" value="GspH"/>
    <property type="match status" value="1"/>
</dbReference>
<evidence type="ECO:0000256" key="3">
    <source>
        <dbReference type="ARBA" id="ARBA00022475"/>
    </source>
</evidence>
<name>A0A7W4DBI8_9GAMM</name>
<keyword evidence="8 11" id="KW-0472">Membrane</keyword>
<comment type="subcellular location">
    <subcellularLocation>
        <location evidence="1">Cell inner membrane</location>
        <topology evidence="1">Single-pass membrane protein</topology>
    </subcellularLocation>
</comment>
<protein>
    <recommendedName>
        <fullName evidence="2">Type II secretion system protein H</fullName>
    </recommendedName>
    <alternativeName>
        <fullName evidence="10">General secretion pathway protein H</fullName>
    </alternativeName>
</protein>
<organism evidence="13 14">
    <name type="scientific">Aquipseudomonas guryensis</name>
    <dbReference type="NCBI Taxonomy" id="2759165"/>
    <lineage>
        <taxon>Bacteria</taxon>
        <taxon>Pseudomonadati</taxon>
        <taxon>Pseudomonadota</taxon>
        <taxon>Gammaproteobacteria</taxon>
        <taxon>Pseudomonadales</taxon>
        <taxon>Pseudomonadaceae</taxon>
        <taxon>Aquipseudomonas</taxon>
    </lineage>
</organism>
<dbReference type="Pfam" id="PF07963">
    <property type="entry name" value="N_methyl"/>
    <property type="match status" value="1"/>
</dbReference>
<dbReference type="NCBIfam" id="TIGR02532">
    <property type="entry name" value="IV_pilin_GFxxxE"/>
    <property type="match status" value="1"/>
</dbReference>
<evidence type="ECO:0000256" key="1">
    <source>
        <dbReference type="ARBA" id="ARBA00004377"/>
    </source>
</evidence>
<keyword evidence="7 11" id="KW-1133">Transmembrane helix</keyword>
<keyword evidence="3" id="KW-1003">Cell membrane</keyword>
<dbReference type="InterPro" id="IPR022346">
    <property type="entry name" value="T2SS_GspH"/>
</dbReference>
<evidence type="ECO:0000313" key="14">
    <source>
        <dbReference type="Proteomes" id="UP000581189"/>
    </source>
</evidence>
<evidence type="ECO:0000313" key="13">
    <source>
        <dbReference type="EMBL" id="MBB1519530.1"/>
    </source>
</evidence>
<dbReference type="EMBL" id="JACJFN010000002">
    <property type="protein sequence ID" value="MBB1519530.1"/>
    <property type="molecule type" value="Genomic_DNA"/>
</dbReference>
<evidence type="ECO:0000256" key="10">
    <source>
        <dbReference type="ARBA" id="ARBA00030775"/>
    </source>
</evidence>
<comment type="similarity">
    <text evidence="9">Belongs to the GSP H family.</text>
</comment>
<dbReference type="InterPro" id="IPR045584">
    <property type="entry name" value="Pilin-like"/>
</dbReference>
<evidence type="ECO:0000256" key="5">
    <source>
        <dbReference type="ARBA" id="ARBA00022519"/>
    </source>
</evidence>
<sequence length="162" mass="16853">MKRSVGFTLVELMIAMAILGILATIALPAFDSFILGSRLRTYSNDFAAAARLARSEALKRNAQVRLCMSADGLSCTTSGSWEQGWIVITSDNVVVHAWPAVNAGYLVSSAATSLTFAANGLGPGMSATVCRATPSVGTQERVVTVSTLGRTSVSTTNTGTCS</sequence>
<keyword evidence="6 11" id="KW-0812">Transmembrane</keyword>
<accession>A0A7W4DBI8</accession>
<dbReference type="GO" id="GO:0015627">
    <property type="term" value="C:type II protein secretion system complex"/>
    <property type="evidence" value="ECO:0007669"/>
    <property type="project" value="InterPro"/>
</dbReference>
<feature type="domain" description="General secretion pathway GspH" evidence="12">
    <location>
        <begin position="44"/>
        <end position="149"/>
    </location>
</feature>
<evidence type="ECO:0000259" key="12">
    <source>
        <dbReference type="Pfam" id="PF12019"/>
    </source>
</evidence>
<evidence type="ECO:0000256" key="8">
    <source>
        <dbReference type="ARBA" id="ARBA00023136"/>
    </source>
</evidence>
<keyword evidence="14" id="KW-1185">Reference proteome</keyword>
<evidence type="ECO:0000256" key="2">
    <source>
        <dbReference type="ARBA" id="ARBA00021549"/>
    </source>
</evidence>
<dbReference type="Gene3D" id="3.55.40.10">
    <property type="entry name" value="minor pseudopilin epsh domain"/>
    <property type="match status" value="1"/>
</dbReference>
<evidence type="ECO:0000256" key="7">
    <source>
        <dbReference type="ARBA" id="ARBA00022989"/>
    </source>
</evidence>
<keyword evidence="5" id="KW-0997">Cell inner membrane</keyword>
<gene>
    <name evidence="13" type="ORF">H3H45_09800</name>
</gene>
<dbReference type="GO" id="GO:0005886">
    <property type="term" value="C:plasma membrane"/>
    <property type="evidence" value="ECO:0007669"/>
    <property type="project" value="UniProtKB-SubCell"/>
</dbReference>
<dbReference type="Proteomes" id="UP000581189">
    <property type="component" value="Unassembled WGS sequence"/>
</dbReference>
<proteinExistence type="inferred from homology"/>
<dbReference type="SUPFAM" id="SSF54523">
    <property type="entry name" value="Pili subunits"/>
    <property type="match status" value="1"/>
</dbReference>
<evidence type="ECO:0000256" key="4">
    <source>
        <dbReference type="ARBA" id="ARBA00022481"/>
    </source>
</evidence>
<evidence type="ECO:0000256" key="11">
    <source>
        <dbReference type="SAM" id="Phobius"/>
    </source>
</evidence>
<reference evidence="13 14" key="1">
    <citation type="submission" date="2020-08" db="EMBL/GenBank/DDBJ databases">
        <authorList>
            <person name="Kim C.M."/>
        </authorList>
    </citation>
    <scope>NUCLEOTIDE SEQUENCE [LARGE SCALE GENOMIC DNA]</scope>
    <source>
        <strain evidence="13 14">SR9</strain>
    </source>
</reference>
<evidence type="ECO:0000256" key="6">
    <source>
        <dbReference type="ARBA" id="ARBA00022692"/>
    </source>
</evidence>
<dbReference type="InterPro" id="IPR012902">
    <property type="entry name" value="N_methyl_site"/>
</dbReference>
<comment type="caution">
    <text evidence="13">The sequence shown here is derived from an EMBL/GenBank/DDBJ whole genome shotgun (WGS) entry which is preliminary data.</text>
</comment>
<dbReference type="GO" id="GO:0015628">
    <property type="term" value="P:protein secretion by the type II secretion system"/>
    <property type="evidence" value="ECO:0007669"/>
    <property type="project" value="InterPro"/>
</dbReference>
<evidence type="ECO:0000256" key="9">
    <source>
        <dbReference type="ARBA" id="ARBA00025772"/>
    </source>
</evidence>
<keyword evidence="4" id="KW-0488">Methylation</keyword>